<keyword evidence="2" id="KW-1185">Reference proteome</keyword>
<protein>
    <submittedName>
        <fullName evidence="1">Uncharacterized protein</fullName>
    </submittedName>
</protein>
<dbReference type="Proteomes" id="UP001499990">
    <property type="component" value="Unassembled WGS sequence"/>
</dbReference>
<organism evidence="1 2">
    <name type="scientific">Streptomyces sannanensis</name>
    <dbReference type="NCBI Taxonomy" id="285536"/>
    <lineage>
        <taxon>Bacteria</taxon>
        <taxon>Bacillati</taxon>
        <taxon>Actinomycetota</taxon>
        <taxon>Actinomycetes</taxon>
        <taxon>Kitasatosporales</taxon>
        <taxon>Streptomycetaceae</taxon>
        <taxon>Streptomyces</taxon>
    </lineage>
</organism>
<gene>
    <name evidence="1" type="ORF">GCM10020367_07200</name>
</gene>
<evidence type="ECO:0000313" key="1">
    <source>
        <dbReference type="EMBL" id="GAA3368520.1"/>
    </source>
</evidence>
<comment type="caution">
    <text evidence="1">The sequence shown here is derived from an EMBL/GenBank/DDBJ whole genome shotgun (WGS) entry which is preliminary data.</text>
</comment>
<accession>A0ABP6S5H4</accession>
<reference evidence="2" key="1">
    <citation type="journal article" date="2019" name="Int. J. Syst. Evol. Microbiol.">
        <title>The Global Catalogue of Microorganisms (GCM) 10K type strain sequencing project: providing services to taxonomists for standard genome sequencing and annotation.</title>
        <authorList>
            <consortium name="The Broad Institute Genomics Platform"/>
            <consortium name="The Broad Institute Genome Sequencing Center for Infectious Disease"/>
            <person name="Wu L."/>
            <person name="Ma J."/>
        </authorList>
    </citation>
    <scope>NUCLEOTIDE SEQUENCE [LARGE SCALE GENOMIC DNA]</scope>
    <source>
        <strain evidence="2">JCM 9651</strain>
    </source>
</reference>
<proteinExistence type="predicted"/>
<name>A0ABP6S5H4_9ACTN</name>
<dbReference type="RefSeq" id="WP_345034504.1">
    <property type="nucleotide sequence ID" value="NZ_BAAAYL010000001.1"/>
</dbReference>
<evidence type="ECO:0000313" key="2">
    <source>
        <dbReference type="Proteomes" id="UP001499990"/>
    </source>
</evidence>
<dbReference type="EMBL" id="BAAAYL010000001">
    <property type="protein sequence ID" value="GAA3368520.1"/>
    <property type="molecule type" value="Genomic_DNA"/>
</dbReference>
<sequence length="100" mass="11992">MTFVDDVLQGRAVIDDLEEYGEAWDSSVVKEYHDYLGLLWPEYAMWVEEGQVVLEYVIKARQERLDLRSYLARNKDESPTTRELWSLVERYAEEWREINS</sequence>